<dbReference type="AlphaFoldDB" id="A0A6G0ZPP3"/>
<gene>
    <name evidence="4" type="ORF">FWK35_00009039</name>
</gene>
<evidence type="ECO:0000313" key="4">
    <source>
        <dbReference type="EMBL" id="KAF0773537.1"/>
    </source>
</evidence>
<feature type="domain" description="DUF4371" evidence="3">
    <location>
        <begin position="322"/>
        <end position="501"/>
    </location>
</feature>
<dbReference type="Proteomes" id="UP000478052">
    <property type="component" value="Unassembled WGS sequence"/>
</dbReference>
<dbReference type="Pfam" id="PF05699">
    <property type="entry name" value="Dimer_Tnp_hAT"/>
    <property type="match status" value="1"/>
</dbReference>
<proteinExistence type="predicted"/>
<feature type="region of interest" description="Disordered" evidence="1">
    <location>
        <begin position="142"/>
        <end position="167"/>
    </location>
</feature>
<dbReference type="SUPFAM" id="SSF53098">
    <property type="entry name" value="Ribonuclease H-like"/>
    <property type="match status" value="1"/>
</dbReference>
<evidence type="ECO:0000256" key="1">
    <source>
        <dbReference type="SAM" id="MobiDB-lite"/>
    </source>
</evidence>
<dbReference type="InterPro" id="IPR012337">
    <property type="entry name" value="RNaseH-like_sf"/>
</dbReference>
<dbReference type="Pfam" id="PF14291">
    <property type="entry name" value="DUF4371"/>
    <property type="match status" value="1"/>
</dbReference>
<dbReference type="PANTHER" id="PTHR45749">
    <property type="match status" value="1"/>
</dbReference>
<dbReference type="InterPro" id="IPR025398">
    <property type="entry name" value="DUF4371"/>
</dbReference>
<comment type="caution">
    <text evidence="4">The sequence shown here is derived from an EMBL/GenBank/DDBJ whole genome shotgun (WGS) entry which is preliminary data.</text>
</comment>
<sequence>MSDSNYAVCLCGKKRLKLNETNWKRHLTFCKVAKLKKTNTVVDVQHFFTKKRKIDEDVPETEIGINLIGKIESTADNCESVDKCQVNNAPIIDSDSIHLASNSSSSEIGINLIGKIESTADNCESVDKCQVNNAPIIDSDSIHLASNSSSSGNDFKSKPSTGTNHVDLSNDPDKYKMLVDLSPTIVDFLIKKGPMQPTIEDLPTRVFPKDKFGRSFQTSWYWKSLPGNVNVRRDWLSYSVSSDKMFCHHCLLFGRNINKAWSVDGVASWPRALQSMQIHECSEAHIEASLKLKLKKISLPILPLLEEKHRRDKAINIEIVQDLIDITFFLAKNCIAFRGHKESLKEELGNRGNFLDLVHLMSKRSPCLASYITKLQLSTKKQNVSLISNIRQNQLIGSLASAIRTSIQEELKTARFFSISVDSTFDLSRKEQISFVVRYVNSTTGTVSERLIALRESSVTTGFQLFNIFEKLCADLSIDWEQYLVGQSYDGAQNMRGQFQGLKTYVQQKCPSATFIWCHAHRLNLIVAKSVGCNINAIDLFGNLESVYNFICGSKKRVAIYETKQDCYCGKRIRRLKRVATTRWMSHGYALDSILETFEAVIETLDEVRNNEGCNDQSTGHIAGCLIEYLLSKRFLLIAFCFKYIFEIFGPVSILLQSKDLDLLSAVNSIHNAQLAVQNLRDSNIFNKILIDVNNFMNKFSQFEFSDRLNQRIRRKKKMPGEEASDDPIIDPIDNFRVNTFYVCLDIINSAFKEYFGNGSIGIYKDLSLFSKKRLDEVKKNPASLPKDAFSMFCKVYGKYVDEDCLKKEYIHFSKIFNTFEENINLPKYLHGKDLIEKEGVEEEFSSESDNVTETEIEVMEPKKAFNVGSMKALYQIFHAGNLGSVFPTLNNALQIALTLPVSSATTERTFSKLKIIKTRLRTTMTNTRLEDLMLITCEQDLYKNSNKVLETFASKSTELSKMLI</sequence>
<feature type="compositionally biased region" description="Low complexity" evidence="1">
    <location>
        <begin position="142"/>
        <end position="160"/>
    </location>
</feature>
<dbReference type="EMBL" id="VUJU01000050">
    <property type="protein sequence ID" value="KAF0773537.1"/>
    <property type="molecule type" value="Genomic_DNA"/>
</dbReference>
<organism evidence="4 5">
    <name type="scientific">Aphis craccivora</name>
    <name type="common">Cowpea aphid</name>
    <dbReference type="NCBI Taxonomy" id="307492"/>
    <lineage>
        <taxon>Eukaryota</taxon>
        <taxon>Metazoa</taxon>
        <taxon>Ecdysozoa</taxon>
        <taxon>Arthropoda</taxon>
        <taxon>Hexapoda</taxon>
        <taxon>Insecta</taxon>
        <taxon>Pterygota</taxon>
        <taxon>Neoptera</taxon>
        <taxon>Paraneoptera</taxon>
        <taxon>Hemiptera</taxon>
        <taxon>Sternorrhyncha</taxon>
        <taxon>Aphidomorpha</taxon>
        <taxon>Aphidoidea</taxon>
        <taxon>Aphididae</taxon>
        <taxon>Aphidini</taxon>
        <taxon>Aphis</taxon>
        <taxon>Aphis</taxon>
    </lineage>
</organism>
<keyword evidence="5" id="KW-1185">Reference proteome</keyword>
<protein>
    <submittedName>
        <fullName evidence="4">Zinc finger MYM-type protein 1-like</fullName>
    </submittedName>
</protein>
<evidence type="ECO:0000259" key="3">
    <source>
        <dbReference type="Pfam" id="PF14291"/>
    </source>
</evidence>
<name>A0A6G0ZPP3_APHCR</name>
<reference evidence="4 5" key="1">
    <citation type="submission" date="2019-08" db="EMBL/GenBank/DDBJ databases">
        <title>Whole genome of Aphis craccivora.</title>
        <authorList>
            <person name="Voronova N.V."/>
            <person name="Shulinski R.S."/>
            <person name="Bandarenka Y.V."/>
            <person name="Zhorov D.G."/>
            <person name="Warner D."/>
        </authorList>
    </citation>
    <scope>NUCLEOTIDE SEQUENCE [LARGE SCALE GENOMIC DNA]</scope>
    <source>
        <strain evidence="4">180601</strain>
        <tissue evidence="4">Whole Body</tissue>
    </source>
</reference>
<dbReference type="OrthoDB" id="6627081at2759"/>
<dbReference type="PANTHER" id="PTHR45749:SF37">
    <property type="entry name" value="OS05G0311600 PROTEIN"/>
    <property type="match status" value="1"/>
</dbReference>
<evidence type="ECO:0000259" key="2">
    <source>
        <dbReference type="Pfam" id="PF05699"/>
    </source>
</evidence>
<evidence type="ECO:0000313" key="5">
    <source>
        <dbReference type="Proteomes" id="UP000478052"/>
    </source>
</evidence>
<dbReference type="GO" id="GO:0046983">
    <property type="term" value="F:protein dimerization activity"/>
    <property type="evidence" value="ECO:0007669"/>
    <property type="project" value="InterPro"/>
</dbReference>
<dbReference type="InterPro" id="IPR008906">
    <property type="entry name" value="HATC_C_dom"/>
</dbReference>
<accession>A0A6G0ZPP3</accession>
<feature type="domain" description="HAT C-terminal dimerisation" evidence="2">
    <location>
        <begin position="884"/>
        <end position="941"/>
    </location>
</feature>